<protein>
    <recommendedName>
        <fullName evidence="2">SGNH hydrolase-type esterase domain-containing protein</fullName>
    </recommendedName>
</protein>
<dbReference type="SUPFAM" id="SSF52266">
    <property type="entry name" value="SGNH hydrolase"/>
    <property type="match status" value="1"/>
</dbReference>
<accession>A0A382Z573</accession>
<gene>
    <name evidence="1" type="ORF">METZ01_LOCUS443304</name>
</gene>
<organism evidence="1">
    <name type="scientific">marine metagenome</name>
    <dbReference type="NCBI Taxonomy" id="408172"/>
    <lineage>
        <taxon>unclassified sequences</taxon>
        <taxon>metagenomes</taxon>
        <taxon>ecological metagenomes</taxon>
    </lineage>
</organism>
<dbReference type="AlphaFoldDB" id="A0A382Z573"/>
<dbReference type="EMBL" id="UINC01180985">
    <property type="protein sequence ID" value="SVD90450.1"/>
    <property type="molecule type" value="Genomic_DNA"/>
</dbReference>
<name>A0A382Z573_9ZZZZ</name>
<evidence type="ECO:0000313" key="1">
    <source>
        <dbReference type="EMBL" id="SVD90450.1"/>
    </source>
</evidence>
<proteinExistence type="predicted"/>
<feature type="non-terminal residue" evidence="1">
    <location>
        <position position="86"/>
    </location>
</feature>
<dbReference type="Gene3D" id="3.40.50.1110">
    <property type="entry name" value="SGNH hydrolase"/>
    <property type="match status" value="1"/>
</dbReference>
<dbReference type="InterPro" id="IPR036514">
    <property type="entry name" value="SGNH_hydro_sf"/>
</dbReference>
<sequence>MKPLLYLTGILFALSLVAAEKQHSAIKPAPRGGGWMKRHESFNTRVAKGNVDLVFIGDSITQGWEGRGKGVWEKFYGKRNTVNLGI</sequence>
<reference evidence="1" key="1">
    <citation type="submission" date="2018-05" db="EMBL/GenBank/DDBJ databases">
        <authorList>
            <person name="Lanie J.A."/>
            <person name="Ng W.-L."/>
            <person name="Kazmierczak K.M."/>
            <person name="Andrzejewski T.M."/>
            <person name="Davidsen T.M."/>
            <person name="Wayne K.J."/>
            <person name="Tettelin H."/>
            <person name="Glass J.I."/>
            <person name="Rusch D."/>
            <person name="Podicherti R."/>
            <person name="Tsui H.-C.T."/>
            <person name="Winkler M.E."/>
        </authorList>
    </citation>
    <scope>NUCLEOTIDE SEQUENCE</scope>
</reference>
<evidence type="ECO:0008006" key="2">
    <source>
        <dbReference type="Google" id="ProtNLM"/>
    </source>
</evidence>